<evidence type="ECO:0000313" key="1">
    <source>
        <dbReference type="EMBL" id="KAJ1679766.1"/>
    </source>
</evidence>
<organism evidence="1 2">
    <name type="scientific">Spiromyces aspiralis</name>
    <dbReference type="NCBI Taxonomy" id="68401"/>
    <lineage>
        <taxon>Eukaryota</taxon>
        <taxon>Fungi</taxon>
        <taxon>Fungi incertae sedis</taxon>
        <taxon>Zoopagomycota</taxon>
        <taxon>Kickxellomycotina</taxon>
        <taxon>Kickxellomycetes</taxon>
        <taxon>Kickxellales</taxon>
        <taxon>Kickxellaceae</taxon>
        <taxon>Spiromyces</taxon>
    </lineage>
</organism>
<name>A0ACC1HWQ1_9FUNG</name>
<feature type="non-terminal residue" evidence="1">
    <location>
        <position position="1818"/>
    </location>
</feature>
<gene>
    <name evidence="1" type="ORF">EV182_001371</name>
</gene>
<comment type="caution">
    <text evidence="1">The sequence shown here is derived from an EMBL/GenBank/DDBJ whole genome shotgun (WGS) entry which is preliminary data.</text>
</comment>
<evidence type="ECO:0000313" key="2">
    <source>
        <dbReference type="Proteomes" id="UP001145114"/>
    </source>
</evidence>
<accession>A0ACC1HWQ1</accession>
<sequence length="1818" mass="202122">MPLKDSVISERNLVLLMKSLVQVVLRKDMSLNRRLYGWLLGPAESTGDQAAFFDRHARHIVSTAVTELFRPRETGGRQGFAARSPLSGDVEQLPYRVMIGLIDKYEIAQPVLRDTFGEILDSLYAKRGQMSAKLKHISRRFMKILNPTFVWTQLIFLLFQAHENSEMLLGNLLKVMFFLQEYEPSDDETLHVHLPALFLAMLAVAERLVTSDDDDGKDKEEAASLLGEMIVDVFARMPTNIFGRSSSSPSSLGAAPTSDESVLEEEEGEEETLEESLVTSGMTSYDYIYEFYSLGGFGLRRRHTKEDGKDRSGGFGKPKSSSSPLPSEATEQRHSIGLSPISPTFPTLGYTTIGKGKGNAEQGGQQATAMLSPKQLIRRVISLCQAIVAALCHRHLSSTGASDQDHSRRELLVSVYEKLCHLLCRTSLYAVSLFGMSPTVLRNSPSLPDYSEGRKPDWVDMLLRCCYESKLLRVVDISLVTVLECMELGVIARETVEQQLERIVGDCLWDKYLGPRWLHYHQRVSKLICMLNEEWEDNRVEWILESKFITSKGNDGGGGNVFERMAVFWRCVQRQQQQHPKKSEAELQPVPFSRLLLLTLDALNDKAAMGRRQQASRTVVQIMSYSMGYIIEPLVRLLAAESGRCEVNKAEILPEEMYSVRRYATADEFEHTRVLYYLMILNGFVCFAGPQVVRGWLDSQPLSQALLKVVDGLASDKRQPPSYLEGLVRFLLQLALTGPADPFPSPALHPPGYRNGYSYTDSVSSIQITALDIIRSLVTTTGMNDADMEPLFSEVQAKLTKHLLYLLKFGGQALDQLTSHILDTMSAFLNHHHYYNHSGDNHVDPKSSFAVLITSPTFISMFVMAFSVPLHCSLLQKWCELFKACIGRLESMVGGLSSYPANNVLATGFTRFLVPQIRAIIVTIHKYTRFFERFLLCPADSTGLANETDALDEAVADKEWSPDPLLPADIGEDYNIADTLTILLNCLDAALGFCVKKPFELIRLEDNMLYIVSSGAGYTAGSGALASTNEGGGAASIPVLSYVTGIFGVENTPTPPSHVDGGRPSSDFSGAVGSGSHHVGRLSFLPILSTLLETWRVFQLAPISHARSLSMGSGRSSTPLARGSALLTPLATPGANIEAGGRGPASTRDSQFVLRRQIHSSITGLLTHVQKQRPGELIETTCRLWEDEHCQWWADLQRGVGGAGFRFTDSGQLISDDGDGDYLSWDSSLIELIESIPSWTPIRITELLLLRLQRRIQAAAQLESTSSSSVQGSGGTHGYRLAPGSDIGLVRFTELYISLRVGDSGGAGNNANDGGNPDGIASIQGLALSVLRLSCAHAQSLKFLLPFMMRLYTVICLKLARLSRAQSKSSYYSRDMFEAYTELVDQCILIAGRSFDQSSWLRRQLSLANNSGRQRGRSTSSRRGKRSTEFLLLTEVDLIEHILLYLRNPVITQLGMLIPDIDSQMVLATNLMHYLITPALKSHMSGGFNAPADTSATQSHHFMGILDILMSLSQHGSLTKLWRREAWDFFCDPKFFQYQEVISRSALDASGDDADQLYTYHAEMSYLEKWRQLIRALVASDKDKLTELLGRLSTSPMTTLFTNRDQEVLQRALALRRVSFVIWSGDPNQYTMQVPQVQEKLVELMKNSPYHQVQIEIFLALRILLCRVSPNHLGSFWPVLVTELSSMFRSQLTKTRLATDGLATTGQGGGYGYNQINMFLSGCKFLDLLMTLDTPGFIIHQWLFITDTIDALYGGRNSPYALVDVLSSRLLSIPHPSRSMTPNPKRLGLEDVGETPEQQSKLATPEMSAAYVQEVWNR</sequence>
<reference evidence="1" key="1">
    <citation type="submission" date="2022-06" db="EMBL/GenBank/DDBJ databases">
        <title>Phylogenomic reconstructions and comparative analyses of Kickxellomycotina fungi.</title>
        <authorList>
            <person name="Reynolds N.K."/>
            <person name="Stajich J.E."/>
            <person name="Barry K."/>
            <person name="Grigoriev I.V."/>
            <person name="Crous P."/>
            <person name="Smith M.E."/>
        </authorList>
    </citation>
    <scope>NUCLEOTIDE SEQUENCE</scope>
    <source>
        <strain evidence="1">RSA 2271</strain>
    </source>
</reference>
<dbReference type="Proteomes" id="UP001145114">
    <property type="component" value="Unassembled WGS sequence"/>
</dbReference>
<proteinExistence type="predicted"/>
<protein>
    <submittedName>
        <fullName evidence="1">Uncharacterized protein</fullName>
    </submittedName>
</protein>
<keyword evidence="2" id="KW-1185">Reference proteome</keyword>
<dbReference type="EMBL" id="JAMZIH010000190">
    <property type="protein sequence ID" value="KAJ1679766.1"/>
    <property type="molecule type" value="Genomic_DNA"/>
</dbReference>